<dbReference type="EMBL" id="HACG01051570">
    <property type="protein sequence ID" value="CEK98441.1"/>
    <property type="molecule type" value="Transcribed_RNA"/>
</dbReference>
<protein>
    <submittedName>
        <fullName evidence="1">Uncharacterized protein</fullName>
    </submittedName>
</protein>
<feature type="non-terminal residue" evidence="1">
    <location>
        <position position="1"/>
    </location>
</feature>
<gene>
    <name evidence="1" type="primary">ORF218722</name>
</gene>
<name>A0A0B7C1H2_9EUPU</name>
<sequence>LHLVWSQDENSIDRSSSIGEDLDDVSYYKFEHSFQLDSNEINLDKTENDRSINLINCEKDKTVAELLHKKQFMSVYTDQEKGQEIAFVCTESLDKFANNIENSSP</sequence>
<feature type="non-terminal residue" evidence="1">
    <location>
        <position position="105"/>
    </location>
</feature>
<evidence type="ECO:0000313" key="1">
    <source>
        <dbReference type="EMBL" id="CEK98441.1"/>
    </source>
</evidence>
<accession>A0A0B7C1H2</accession>
<dbReference type="AlphaFoldDB" id="A0A0B7C1H2"/>
<proteinExistence type="predicted"/>
<organism evidence="1">
    <name type="scientific">Arion vulgaris</name>
    <dbReference type="NCBI Taxonomy" id="1028688"/>
    <lineage>
        <taxon>Eukaryota</taxon>
        <taxon>Metazoa</taxon>
        <taxon>Spiralia</taxon>
        <taxon>Lophotrochozoa</taxon>
        <taxon>Mollusca</taxon>
        <taxon>Gastropoda</taxon>
        <taxon>Heterobranchia</taxon>
        <taxon>Euthyneura</taxon>
        <taxon>Panpulmonata</taxon>
        <taxon>Eupulmonata</taxon>
        <taxon>Stylommatophora</taxon>
        <taxon>Helicina</taxon>
        <taxon>Arionoidea</taxon>
        <taxon>Arionidae</taxon>
        <taxon>Arion</taxon>
    </lineage>
</organism>
<reference evidence="1" key="1">
    <citation type="submission" date="2014-12" db="EMBL/GenBank/DDBJ databases">
        <title>Insight into the proteome of Arion vulgaris.</title>
        <authorList>
            <person name="Aradska J."/>
            <person name="Bulat T."/>
            <person name="Smidak R."/>
            <person name="Sarate P."/>
            <person name="Gangsoo J."/>
            <person name="Sialana F."/>
            <person name="Bilban M."/>
            <person name="Lubec G."/>
        </authorList>
    </citation>
    <scope>NUCLEOTIDE SEQUENCE</scope>
    <source>
        <tissue evidence="1">Skin</tissue>
    </source>
</reference>